<dbReference type="GO" id="GO:0005886">
    <property type="term" value="C:plasma membrane"/>
    <property type="evidence" value="ECO:0007669"/>
    <property type="project" value="UniProtKB-SubCell"/>
</dbReference>
<dbReference type="InterPro" id="IPR036890">
    <property type="entry name" value="HATPase_C_sf"/>
</dbReference>
<dbReference type="PANTHER" id="PTHR43711:SF1">
    <property type="entry name" value="HISTIDINE KINASE 1"/>
    <property type="match status" value="1"/>
</dbReference>
<keyword evidence="10" id="KW-0812">Transmembrane</keyword>
<organism evidence="12 13">
    <name type="scientific">Serinibacter salmoneus</name>
    <dbReference type="NCBI Taxonomy" id="556530"/>
    <lineage>
        <taxon>Bacteria</taxon>
        <taxon>Bacillati</taxon>
        <taxon>Actinomycetota</taxon>
        <taxon>Actinomycetes</taxon>
        <taxon>Micrococcales</taxon>
        <taxon>Beutenbergiaceae</taxon>
        <taxon>Serinibacter</taxon>
    </lineage>
</organism>
<dbReference type="SUPFAM" id="SSF55874">
    <property type="entry name" value="ATPase domain of HSP90 chaperone/DNA topoisomerase II/histidine kinase"/>
    <property type="match status" value="1"/>
</dbReference>
<dbReference type="Proteomes" id="UP000224915">
    <property type="component" value="Unassembled WGS sequence"/>
</dbReference>
<dbReference type="CDD" id="cd00082">
    <property type="entry name" value="HisKA"/>
    <property type="match status" value="1"/>
</dbReference>
<sequence>MVTGVLIATGLATGAVLGGILQENLAARVQQASGQASARVMGLEGGAPGATSASAALEEGGLLAGALLVVWSPDGEVSGAYADDGRTVVPLSDQQVGSVVESELGPTGGTIEIPGLGAYRVAARPAAGHIVVAGLPDSEVTDTVRAIAAAAAVVTGIGLVALALVVGGVIRHSLAPLRSVVTTAERVARQPLATGTVAITDRVPERGLDADTEVGRVGMALNLLLDHVDSSLSARADNEERMRRFVADASHELRTPLASIRGFSELGLRALRDQGPTEATNQTAESLTRIESQSKRMTALVEDLLLLARLDEGRELSLERVDLVRLAVECVVDARPVGTEHHWRLEVPEHALEVLADASRISQVMTNLVANARIHTPPGTTVVVTVADIGTGVEIRVQDDGPGVEPQMVDRVFERFARADASRTRRTGGTGLGLSIAAAIVEAHQGRISLDSRPGCTTFTVWLPNGPLDRTE</sequence>
<dbReference type="InterPro" id="IPR036097">
    <property type="entry name" value="HisK_dim/P_sf"/>
</dbReference>
<evidence type="ECO:0000313" key="12">
    <source>
        <dbReference type="EMBL" id="PFG21159.1"/>
    </source>
</evidence>
<evidence type="ECO:0000313" key="13">
    <source>
        <dbReference type="Proteomes" id="UP000224915"/>
    </source>
</evidence>
<keyword evidence="9 10" id="KW-0472">Membrane</keyword>
<comment type="catalytic activity">
    <reaction evidence="1">
        <text>ATP + protein L-histidine = ADP + protein N-phospho-L-histidine.</text>
        <dbReference type="EC" id="2.7.13.3"/>
    </reaction>
</comment>
<name>A0A2A9D5N6_9MICO</name>
<keyword evidence="6" id="KW-0808">Transferase</keyword>
<dbReference type="OrthoDB" id="9786919at2"/>
<evidence type="ECO:0000256" key="5">
    <source>
        <dbReference type="ARBA" id="ARBA00022553"/>
    </source>
</evidence>
<evidence type="ECO:0000259" key="11">
    <source>
        <dbReference type="PROSITE" id="PS50109"/>
    </source>
</evidence>
<keyword evidence="7 12" id="KW-0418">Kinase</keyword>
<dbReference type="InterPro" id="IPR050736">
    <property type="entry name" value="Sensor_HK_Regulatory"/>
</dbReference>
<dbReference type="Gene3D" id="1.10.287.130">
    <property type="match status" value="1"/>
</dbReference>
<dbReference type="AlphaFoldDB" id="A0A2A9D5N6"/>
<dbReference type="InterPro" id="IPR003594">
    <property type="entry name" value="HATPase_dom"/>
</dbReference>
<dbReference type="CDD" id="cd00075">
    <property type="entry name" value="HATPase"/>
    <property type="match status" value="1"/>
</dbReference>
<keyword evidence="8" id="KW-0902">Two-component regulatory system</keyword>
<dbReference type="InterPro" id="IPR004358">
    <property type="entry name" value="Sig_transdc_His_kin-like_C"/>
</dbReference>
<dbReference type="GO" id="GO:0005509">
    <property type="term" value="F:calcium ion binding"/>
    <property type="evidence" value="ECO:0007669"/>
    <property type="project" value="UniProtKB-ARBA"/>
</dbReference>
<evidence type="ECO:0000256" key="9">
    <source>
        <dbReference type="ARBA" id="ARBA00023136"/>
    </source>
</evidence>
<dbReference type="FunFam" id="1.10.287.130:FF:000001">
    <property type="entry name" value="Two-component sensor histidine kinase"/>
    <property type="match status" value="1"/>
</dbReference>
<dbReference type="GO" id="GO:0000155">
    <property type="term" value="F:phosphorelay sensor kinase activity"/>
    <property type="evidence" value="ECO:0007669"/>
    <property type="project" value="InterPro"/>
</dbReference>
<dbReference type="Pfam" id="PF00512">
    <property type="entry name" value="HisKA"/>
    <property type="match status" value="1"/>
</dbReference>
<dbReference type="InterPro" id="IPR005467">
    <property type="entry name" value="His_kinase_dom"/>
</dbReference>
<dbReference type="EC" id="2.7.13.3" evidence="4"/>
<dbReference type="SMART" id="SM00387">
    <property type="entry name" value="HATPase_c"/>
    <property type="match status" value="1"/>
</dbReference>
<dbReference type="FunFam" id="3.30.565.10:FF:000006">
    <property type="entry name" value="Sensor histidine kinase WalK"/>
    <property type="match status" value="1"/>
</dbReference>
<feature type="domain" description="Histidine kinase" evidence="11">
    <location>
        <begin position="248"/>
        <end position="467"/>
    </location>
</feature>
<dbReference type="PRINTS" id="PR00344">
    <property type="entry name" value="BCTRLSENSOR"/>
</dbReference>
<dbReference type="PROSITE" id="PS50109">
    <property type="entry name" value="HIS_KIN"/>
    <property type="match status" value="1"/>
</dbReference>
<evidence type="ECO:0000256" key="8">
    <source>
        <dbReference type="ARBA" id="ARBA00023012"/>
    </source>
</evidence>
<dbReference type="InterPro" id="IPR003661">
    <property type="entry name" value="HisK_dim/P_dom"/>
</dbReference>
<comment type="cofactor">
    <cofactor evidence="2">
        <name>a divalent metal cation</name>
        <dbReference type="ChEBI" id="CHEBI:60240"/>
    </cofactor>
</comment>
<evidence type="ECO:0000256" key="10">
    <source>
        <dbReference type="SAM" id="Phobius"/>
    </source>
</evidence>
<evidence type="ECO:0000256" key="2">
    <source>
        <dbReference type="ARBA" id="ARBA00001968"/>
    </source>
</evidence>
<evidence type="ECO:0000256" key="6">
    <source>
        <dbReference type="ARBA" id="ARBA00022679"/>
    </source>
</evidence>
<proteinExistence type="predicted"/>
<comment type="subcellular location">
    <subcellularLocation>
        <location evidence="3">Cell membrane</location>
    </subcellularLocation>
</comment>
<dbReference type="PANTHER" id="PTHR43711">
    <property type="entry name" value="TWO-COMPONENT HISTIDINE KINASE"/>
    <property type="match status" value="1"/>
</dbReference>
<dbReference type="Pfam" id="PF02518">
    <property type="entry name" value="HATPase_c"/>
    <property type="match status" value="1"/>
</dbReference>
<dbReference type="EMBL" id="PDJD01000001">
    <property type="protein sequence ID" value="PFG21159.1"/>
    <property type="molecule type" value="Genomic_DNA"/>
</dbReference>
<dbReference type="SUPFAM" id="SSF47384">
    <property type="entry name" value="Homodimeric domain of signal transducing histidine kinase"/>
    <property type="match status" value="1"/>
</dbReference>
<keyword evidence="5" id="KW-0597">Phosphoprotein</keyword>
<feature type="transmembrane region" description="Helical" evidence="10">
    <location>
        <begin position="146"/>
        <end position="170"/>
    </location>
</feature>
<reference evidence="12 13" key="1">
    <citation type="submission" date="2017-10" db="EMBL/GenBank/DDBJ databases">
        <title>Sequencing the genomes of 1000 actinobacteria strains.</title>
        <authorList>
            <person name="Klenk H.-P."/>
        </authorList>
    </citation>
    <scope>NUCLEOTIDE SEQUENCE [LARGE SCALE GENOMIC DNA]</scope>
    <source>
        <strain evidence="12 13">DSM 21801</strain>
    </source>
</reference>
<evidence type="ECO:0000256" key="1">
    <source>
        <dbReference type="ARBA" id="ARBA00000085"/>
    </source>
</evidence>
<keyword evidence="13" id="KW-1185">Reference proteome</keyword>
<dbReference type="SMART" id="SM00388">
    <property type="entry name" value="HisKA"/>
    <property type="match status" value="1"/>
</dbReference>
<evidence type="ECO:0000256" key="7">
    <source>
        <dbReference type="ARBA" id="ARBA00022777"/>
    </source>
</evidence>
<gene>
    <name evidence="12" type="ORF">ATL40_2782</name>
</gene>
<keyword evidence="10" id="KW-1133">Transmembrane helix</keyword>
<evidence type="ECO:0000256" key="4">
    <source>
        <dbReference type="ARBA" id="ARBA00012438"/>
    </source>
</evidence>
<dbReference type="Gene3D" id="3.30.565.10">
    <property type="entry name" value="Histidine kinase-like ATPase, C-terminal domain"/>
    <property type="match status" value="1"/>
</dbReference>
<evidence type="ECO:0000256" key="3">
    <source>
        <dbReference type="ARBA" id="ARBA00004236"/>
    </source>
</evidence>
<protein>
    <recommendedName>
        <fullName evidence="4">histidine kinase</fullName>
        <ecNumber evidence="4">2.7.13.3</ecNumber>
    </recommendedName>
</protein>
<accession>A0A2A9D5N6</accession>
<comment type="caution">
    <text evidence="12">The sequence shown here is derived from an EMBL/GenBank/DDBJ whole genome shotgun (WGS) entry which is preliminary data.</text>
</comment>